<comment type="function">
    <text evidence="1">Required for the export of heme to the periplasm for the biogenesis of c-type cytochromes.</text>
</comment>
<evidence type="ECO:0000256" key="7">
    <source>
        <dbReference type="ARBA" id="ARBA00022989"/>
    </source>
</evidence>
<dbReference type="PANTHER" id="PTHR30071:SF1">
    <property type="entry name" value="CYTOCHROME B_B6 PROTEIN-RELATED"/>
    <property type="match status" value="1"/>
</dbReference>
<dbReference type="EMBL" id="FXTN01000015">
    <property type="protein sequence ID" value="SMO97952.1"/>
    <property type="molecule type" value="Genomic_DNA"/>
</dbReference>
<dbReference type="InterPro" id="IPR045062">
    <property type="entry name" value="Cyt_c_biogenesis_CcsA/CcmC"/>
</dbReference>
<evidence type="ECO:0000256" key="4">
    <source>
        <dbReference type="ARBA" id="ARBA00016463"/>
    </source>
</evidence>
<dbReference type="Pfam" id="PF01578">
    <property type="entry name" value="Cytochrom_C_asm"/>
    <property type="match status" value="1"/>
</dbReference>
<evidence type="ECO:0000256" key="9">
    <source>
        <dbReference type="SAM" id="Phobius"/>
    </source>
</evidence>
<feature type="transmembrane region" description="Helical" evidence="9">
    <location>
        <begin position="39"/>
        <end position="58"/>
    </location>
</feature>
<feature type="transmembrane region" description="Helical" evidence="9">
    <location>
        <begin position="143"/>
        <end position="162"/>
    </location>
</feature>
<accession>A0A521FP59</accession>
<comment type="similarity">
    <text evidence="3">Belongs to the CcmC/CycZ/HelC family.</text>
</comment>
<protein>
    <recommendedName>
        <fullName evidence="4">Heme exporter protein C</fullName>
    </recommendedName>
</protein>
<dbReference type="GO" id="GO:0020037">
    <property type="term" value="F:heme binding"/>
    <property type="evidence" value="ECO:0007669"/>
    <property type="project" value="InterPro"/>
</dbReference>
<evidence type="ECO:0000256" key="2">
    <source>
        <dbReference type="ARBA" id="ARBA00004141"/>
    </source>
</evidence>
<keyword evidence="7 9" id="KW-1133">Transmembrane helix</keyword>
<dbReference type="RefSeq" id="WP_142530885.1">
    <property type="nucleotide sequence ID" value="NZ_CBCSJO010000014.1"/>
</dbReference>
<evidence type="ECO:0000256" key="6">
    <source>
        <dbReference type="ARBA" id="ARBA00022748"/>
    </source>
</evidence>
<name>A0A521FP59_9SPHI</name>
<feature type="transmembrane region" description="Helical" evidence="9">
    <location>
        <begin position="113"/>
        <end position="131"/>
    </location>
</feature>
<keyword evidence="12" id="KW-1185">Reference proteome</keyword>
<evidence type="ECO:0000259" key="10">
    <source>
        <dbReference type="Pfam" id="PF01578"/>
    </source>
</evidence>
<proteinExistence type="inferred from homology"/>
<dbReference type="PRINTS" id="PR01386">
    <property type="entry name" value="CCMCBIOGNSIS"/>
</dbReference>
<evidence type="ECO:0000256" key="8">
    <source>
        <dbReference type="ARBA" id="ARBA00023136"/>
    </source>
</evidence>
<keyword evidence="8 9" id="KW-0472">Membrane</keyword>
<dbReference type="GO" id="GO:0017004">
    <property type="term" value="P:cytochrome complex assembly"/>
    <property type="evidence" value="ECO:0007669"/>
    <property type="project" value="UniProtKB-KW"/>
</dbReference>
<feature type="transmembrane region" description="Helical" evidence="9">
    <location>
        <begin position="79"/>
        <end position="101"/>
    </location>
</feature>
<evidence type="ECO:0000256" key="1">
    <source>
        <dbReference type="ARBA" id="ARBA00002442"/>
    </source>
</evidence>
<reference evidence="11 12" key="1">
    <citation type="submission" date="2017-05" db="EMBL/GenBank/DDBJ databases">
        <authorList>
            <person name="Varghese N."/>
            <person name="Submissions S."/>
        </authorList>
    </citation>
    <scope>NUCLEOTIDE SEQUENCE [LARGE SCALE GENOMIC DNA]</scope>
    <source>
        <strain evidence="11 12">DSM 19036</strain>
    </source>
</reference>
<dbReference type="GO" id="GO:0015232">
    <property type="term" value="F:heme transmembrane transporter activity"/>
    <property type="evidence" value="ECO:0007669"/>
    <property type="project" value="InterPro"/>
</dbReference>
<dbReference type="AlphaFoldDB" id="A0A521FP59"/>
<evidence type="ECO:0000313" key="11">
    <source>
        <dbReference type="EMBL" id="SMO97952.1"/>
    </source>
</evidence>
<evidence type="ECO:0000256" key="5">
    <source>
        <dbReference type="ARBA" id="ARBA00022692"/>
    </source>
</evidence>
<dbReference type="Proteomes" id="UP000320300">
    <property type="component" value="Unassembled WGS sequence"/>
</dbReference>
<sequence>MYKSWWKILGSVLVMYSTIAGFLASVPPLPILHQSIRNLYFHVPMWFAMIILFTISVVHSIKYLSSSSQSDDNKAVQSVNAGIIFGMLGLVTGAIWARFTWGQAWSFDVKQNFAAIAMLLYFAYLILRNAIDEEQKRAKISAIYNIFAFPMMVVLLFVLPRLSDSLHPGNGGNPGFNAYDLDSHMRMVFYPACLGWILIGCWIYSILFRVSSLEKNK</sequence>
<dbReference type="OrthoDB" id="9814290at2"/>
<comment type="subcellular location">
    <subcellularLocation>
        <location evidence="2">Membrane</location>
        <topology evidence="2">Multi-pass membrane protein</topology>
    </subcellularLocation>
</comment>
<dbReference type="GO" id="GO:0005886">
    <property type="term" value="C:plasma membrane"/>
    <property type="evidence" value="ECO:0007669"/>
    <property type="project" value="TreeGrafter"/>
</dbReference>
<dbReference type="InterPro" id="IPR002541">
    <property type="entry name" value="Cyt_c_assembly"/>
</dbReference>
<feature type="transmembrane region" description="Helical" evidence="9">
    <location>
        <begin position="12"/>
        <end position="33"/>
    </location>
</feature>
<evidence type="ECO:0000313" key="12">
    <source>
        <dbReference type="Proteomes" id="UP000320300"/>
    </source>
</evidence>
<keyword evidence="6" id="KW-0201">Cytochrome c-type biogenesis</keyword>
<feature type="domain" description="Cytochrome c assembly protein" evidence="10">
    <location>
        <begin position="27"/>
        <end position="159"/>
    </location>
</feature>
<dbReference type="PANTHER" id="PTHR30071">
    <property type="entry name" value="HEME EXPORTER PROTEIN C"/>
    <property type="match status" value="1"/>
</dbReference>
<dbReference type="InterPro" id="IPR003557">
    <property type="entry name" value="Cyt_c_biogenesis_CcmC"/>
</dbReference>
<keyword evidence="5 9" id="KW-0812">Transmembrane</keyword>
<feature type="transmembrane region" description="Helical" evidence="9">
    <location>
        <begin position="188"/>
        <end position="208"/>
    </location>
</feature>
<organism evidence="11 12">
    <name type="scientific">Pedobacter westerhofensis</name>
    <dbReference type="NCBI Taxonomy" id="425512"/>
    <lineage>
        <taxon>Bacteria</taxon>
        <taxon>Pseudomonadati</taxon>
        <taxon>Bacteroidota</taxon>
        <taxon>Sphingobacteriia</taxon>
        <taxon>Sphingobacteriales</taxon>
        <taxon>Sphingobacteriaceae</taxon>
        <taxon>Pedobacter</taxon>
    </lineage>
</organism>
<evidence type="ECO:0000256" key="3">
    <source>
        <dbReference type="ARBA" id="ARBA00005840"/>
    </source>
</evidence>
<gene>
    <name evidence="11" type="ORF">SAMN06265348_11575</name>
</gene>